<dbReference type="Proteomes" id="UP000184510">
    <property type="component" value="Unassembled WGS sequence"/>
</dbReference>
<dbReference type="SUPFAM" id="SSF88659">
    <property type="entry name" value="Sigma3 and sigma4 domains of RNA polymerase sigma factors"/>
    <property type="match status" value="1"/>
</dbReference>
<sequence>MAKKKSGNILELGEFVRLLTEHQAVIRGYIRSLIPNASDVNDVLQNTNLALWERREDFEPGTNFKAWACAVARFRSLEHRNKMKKNQMLVFDEDLVNLLADEGGDAQDEVELERLALDGCLEKLSPKNFSLVRARYHRNITLIDYAHEDGRDAASLRVILNRVRSALRECIEQQVALLKKQSPF</sequence>
<name>A0A1M6CSN5_9BACT</name>
<dbReference type="InterPro" id="IPR014284">
    <property type="entry name" value="RNA_pol_sigma-70_dom"/>
</dbReference>
<dbReference type="PANTHER" id="PTHR43133:SF51">
    <property type="entry name" value="RNA POLYMERASE SIGMA FACTOR"/>
    <property type="match status" value="1"/>
</dbReference>
<dbReference type="InterPro" id="IPR013324">
    <property type="entry name" value="RNA_pol_sigma_r3/r4-like"/>
</dbReference>
<dbReference type="PANTHER" id="PTHR43133">
    <property type="entry name" value="RNA POLYMERASE ECF-TYPE SIGMA FACTO"/>
    <property type="match status" value="1"/>
</dbReference>
<evidence type="ECO:0000313" key="6">
    <source>
        <dbReference type="EMBL" id="SHI63871.1"/>
    </source>
</evidence>
<evidence type="ECO:0000256" key="1">
    <source>
        <dbReference type="ARBA" id="ARBA00010641"/>
    </source>
</evidence>
<evidence type="ECO:0000256" key="4">
    <source>
        <dbReference type="ARBA" id="ARBA00023163"/>
    </source>
</evidence>
<dbReference type="InterPro" id="IPR014331">
    <property type="entry name" value="RNA_pol_sigma70_ECF_RHOBA"/>
</dbReference>
<gene>
    <name evidence="6" type="ORF">SAMN02745181_0553</name>
</gene>
<keyword evidence="7" id="KW-1185">Reference proteome</keyword>
<evidence type="ECO:0000313" key="7">
    <source>
        <dbReference type="Proteomes" id="UP000184510"/>
    </source>
</evidence>
<dbReference type="SUPFAM" id="SSF88946">
    <property type="entry name" value="Sigma2 domain of RNA polymerase sigma factors"/>
    <property type="match status" value="1"/>
</dbReference>
<accession>A0A1M6CSN5</accession>
<dbReference type="Gene3D" id="1.10.1740.10">
    <property type="match status" value="1"/>
</dbReference>
<dbReference type="InterPro" id="IPR039425">
    <property type="entry name" value="RNA_pol_sigma-70-like"/>
</dbReference>
<dbReference type="GO" id="GO:0006352">
    <property type="term" value="P:DNA-templated transcription initiation"/>
    <property type="evidence" value="ECO:0007669"/>
    <property type="project" value="InterPro"/>
</dbReference>
<evidence type="ECO:0000256" key="3">
    <source>
        <dbReference type="ARBA" id="ARBA00023082"/>
    </source>
</evidence>
<dbReference type="OrthoDB" id="9784272at2"/>
<dbReference type="Pfam" id="PF04542">
    <property type="entry name" value="Sigma70_r2"/>
    <property type="match status" value="1"/>
</dbReference>
<keyword evidence="2" id="KW-0805">Transcription regulation</keyword>
<reference evidence="6 7" key="1">
    <citation type="submission" date="2016-11" db="EMBL/GenBank/DDBJ databases">
        <authorList>
            <person name="Jaros S."/>
            <person name="Januszkiewicz K."/>
            <person name="Wedrychowicz H."/>
        </authorList>
    </citation>
    <scope>NUCLEOTIDE SEQUENCE [LARGE SCALE GENOMIC DNA]</scope>
    <source>
        <strain evidence="6 7">DSM 18772</strain>
    </source>
</reference>
<dbReference type="RefSeq" id="WP_143157957.1">
    <property type="nucleotide sequence ID" value="NZ_FQYR01000002.1"/>
</dbReference>
<dbReference type="InParanoid" id="A0A1M6CSN5"/>
<organism evidence="6 7">
    <name type="scientific">Rubritalea squalenifaciens DSM 18772</name>
    <dbReference type="NCBI Taxonomy" id="1123071"/>
    <lineage>
        <taxon>Bacteria</taxon>
        <taxon>Pseudomonadati</taxon>
        <taxon>Verrucomicrobiota</taxon>
        <taxon>Verrucomicrobiia</taxon>
        <taxon>Verrucomicrobiales</taxon>
        <taxon>Rubritaleaceae</taxon>
        <taxon>Rubritalea</taxon>
    </lineage>
</organism>
<dbReference type="NCBIfam" id="TIGR02937">
    <property type="entry name" value="sigma70-ECF"/>
    <property type="match status" value="1"/>
</dbReference>
<comment type="similarity">
    <text evidence="1">Belongs to the sigma-70 factor family. ECF subfamily.</text>
</comment>
<dbReference type="EMBL" id="FQYR01000002">
    <property type="protein sequence ID" value="SHI63871.1"/>
    <property type="molecule type" value="Genomic_DNA"/>
</dbReference>
<dbReference type="GO" id="GO:0016987">
    <property type="term" value="F:sigma factor activity"/>
    <property type="evidence" value="ECO:0007669"/>
    <property type="project" value="UniProtKB-KW"/>
</dbReference>
<keyword evidence="4" id="KW-0804">Transcription</keyword>
<feature type="domain" description="RNA polymerase sigma-70 region 2" evidence="5">
    <location>
        <begin position="18"/>
        <end position="82"/>
    </location>
</feature>
<dbReference type="InterPro" id="IPR013325">
    <property type="entry name" value="RNA_pol_sigma_r2"/>
</dbReference>
<evidence type="ECO:0000256" key="2">
    <source>
        <dbReference type="ARBA" id="ARBA00023015"/>
    </source>
</evidence>
<dbReference type="STRING" id="1123071.SAMN02745181_0553"/>
<dbReference type="InterPro" id="IPR007627">
    <property type="entry name" value="RNA_pol_sigma70_r2"/>
</dbReference>
<evidence type="ECO:0000259" key="5">
    <source>
        <dbReference type="Pfam" id="PF04542"/>
    </source>
</evidence>
<dbReference type="AlphaFoldDB" id="A0A1M6CSN5"/>
<protein>
    <submittedName>
        <fullName evidence="6">RNA polymerase sigma-70 factor, ECF subfamily</fullName>
    </submittedName>
</protein>
<dbReference type="NCBIfam" id="TIGR02989">
    <property type="entry name" value="Sig-70_gvs1"/>
    <property type="match status" value="1"/>
</dbReference>
<proteinExistence type="inferred from homology"/>
<keyword evidence="3" id="KW-0731">Sigma factor</keyword>